<dbReference type="PANTHER" id="PTHR46278:SF2">
    <property type="entry name" value="ASPARTATE-SEMIALDEHYDE DEHYDROGENASE"/>
    <property type="match status" value="1"/>
</dbReference>
<keyword evidence="12 15" id="KW-0457">Lysine biosynthesis</keyword>
<dbReference type="GO" id="GO:0009089">
    <property type="term" value="P:lysine biosynthetic process via diaminopimelate"/>
    <property type="evidence" value="ECO:0007669"/>
    <property type="project" value="UniProtKB-UniRule"/>
</dbReference>
<evidence type="ECO:0000256" key="2">
    <source>
        <dbReference type="ARBA" id="ARBA00005076"/>
    </source>
</evidence>
<dbReference type="Proteomes" id="UP000244016">
    <property type="component" value="Unassembled WGS sequence"/>
</dbReference>
<feature type="binding site" evidence="15">
    <location>
        <position position="101"/>
    </location>
    <ligand>
        <name>phosphate</name>
        <dbReference type="ChEBI" id="CHEBI:43474"/>
    </ligand>
</feature>
<dbReference type="SUPFAM" id="SSF55347">
    <property type="entry name" value="Glyceraldehyde-3-phosphate dehydrogenase-like, C-terminal domain"/>
    <property type="match status" value="1"/>
</dbReference>
<dbReference type="EC" id="1.2.1.11" evidence="6 15"/>
<feature type="active site" description="Proton acceptor" evidence="15 16">
    <location>
        <position position="250"/>
    </location>
</feature>
<comment type="function">
    <text evidence="15">Catalyzes the NADPH-dependent formation of L-aspartate-semialdehyde (L-ASA) by the reductive dephosphorylation of L-aspartyl-4-phosphate.</text>
</comment>
<dbReference type="SUPFAM" id="SSF51735">
    <property type="entry name" value="NAD(P)-binding Rossmann-fold domains"/>
    <property type="match status" value="1"/>
</dbReference>
<sequence length="349" mass="37937">MSRGLRVAVVGATGAVGTEMVRQLEISPLPVAEFRPLASARSEGRQVQFRGQAYDVRELVPEALEGLDLAFFSAGGDVSRAFAPEAVRRGALVIDNSSAFRLEEGVPLVVPEVNFAAAREHRGLIANPNCSTIQMVVALKPIRDRFGLKRITVATYQAVSGAGYRALQSLYRELEAALRGEEIAPEVLPVASQPVKYPIALNVIPQIDVFVEEAYTREEMKMVLETQKIFADPHIEVGATCARVPVGIGHSEAVYVETEEDLPSLEEIRAILREGEGIVVLDDPAGAVYPTPRHVSGRREVFVGRIRKDLFRPNGLHLFVVADNLVKGAAGNAVQIAERLYAEGLLPRA</sequence>
<dbReference type="UniPathway" id="UPA00034">
    <property type="reaction ID" value="UER00016"/>
</dbReference>
<dbReference type="Gene3D" id="3.30.360.10">
    <property type="entry name" value="Dihydrodipicolinate Reductase, domain 2"/>
    <property type="match status" value="1"/>
</dbReference>
<feature type="binding site" evidence="15">
    <location>
        <position position="324"/>
    </location>
    <ligand>
        <name>NADP(+)</name>
        <dbReference type="ChEBI" id="CHEBI:58349"/>
    </ligand>
</feature>
<dbReference type="GO" id="GO:0004073">
    <property type="term" value="F:aspartate-semialdehyde dehydrogenase activity"/>
    <property type="evidence" value="ECO:0007669"/>
    <property type="project" value="UniProtKB-UniRule"/>
</dbReference>
<comment type="subunit">
    <text evidence="5 15">Homodimer.</text>
</comment>
<keyword evidence="13 15" id="KW-0486">Methionine biosynthesis</keyword>
<evidence type="ECO:0000256" key="13">
    <source>
        <dbReference type="ARBA" id="ARBA00023167"/>
    </source>
</evidence>
<comment type="similarity">
    <text evidence="4 15">Belongs to the aspartate-semialdehyde dehydrogenase family.</text>
</comment>
<evidence type="ECO:0000256" key="4">
    <source>
        <dbReference type="ARBA" id="ARBA00010584"/>
    </source>
</evidence>
<name>A0A2T5G8U7_9BACL</name>
<evidence type="ECO:0000313" key="19">
    <source>
        <dbReference type="Proteomes" id="UP000244016"/>
    </source>
</evidence>
<feature type="binding site" evidence="15">
    <location>
        <position position="157"/>
    </location>
    <ligand>
        <name>substrate</name>
    </ligand>
</feature>
<dbReference type="NCBIfam" id="NF011456">
    <property type="entry name" value="PRK14874.1"/>
    <property type="match status" value="1"/>
</dbReference>
<feature type="binding site" evidence="15">
    <location>
        <begin position="41"/>
        <end position="42"/>
    </location>
    <ligand>
        <name>NADP(+)</name>
        <dbReference type="ChEBI" id="CHEBI:58349"/>
    </ligand>
</feature>
<dbReference type="GO" id="GO:0019877">
    <property type="term" value="P:diaminopimelate biosynthetic process"/>
    <property type="evidence" value="ECO:0007669"/>
    <property type="project" value="UniProtKB-UniRule"/>
</dbReference>
<comment type="pathway">
    <text evidence="2 15">Amino-acid biosynthesis; L-lysine biosynthesis via DAP pathway; (S)-tetrahydrodipicolinate from L-aspartate: step 2/4.</text>
</comment>
<evidence type="ECO:0000256" key="11">
    <source>
        <dbReference type="ARBA" id="ARBA00023002"/>
    </source>
</evidence>
<dbReference type="GO" id="GO:0046983">
    <property type="term" value="F:protein dimerization activity"/>
    <property type="evidence" value="ECO:0007669"/>
    <property type="project" value="InterPro"/>
</dbReference>
<keyword evidence="9 15" id="KW-0521">NADP</keyword>
<keyword evidence="10 15" id="KW-0220">Diaminopimelate biosynthesis</keyword>
<comment type="caution">
    <text evidence="18">The sequence shown here is derived from an EMBL/GenBank/DDBJ whole genome shotgun (WGS) entry which is preliminary data.</text>
</comment>
<dbReference type="GO" id="GO:0071266">
    <property type="term" value="P:'de novo' L-methionine biosynthetic process"/>
    <property type="evidence" value="ECO:0007669"/>
    <property type="project" value="UniProtKB-UniRule"/>
</dbReference>
<dbReference type="Pfam" id="PF02774">
    <property type="entry name" value="Semialdhyde_dhC"/>
    <property type="match status" value="1"/>
</dbReference>
<evidence type="ECO:0000256" key="14">
    <source>
        <dbReference type="ARBA" id="ARBA00047891"/>
    </source>
</evidence>
<feature type="domain" description="Semialdehyde dehydrogenase NAD-binding" evidence="17">
    <location>
        <begin position="6"/>
        <end position="121"/>
    </location>
</feature>
<dbReference type="InterPro" id="IPR005986">
    <property type="entry name" value="Asp_semialdehyde_DH_beta"/>
</dbReference>
<feature type="binding site" evidence="15">
    <location>
        <begin position="13"/>
        <end position="16"/>
    </location>
    <ligand>
        <name>NADP(+)</name>
        <dbReference type="ChEBI" id="CHEBI:58349"/>
    </ligand>
</feature>
<evidence type="ECO:0000256" key="8">
    <source>
        <dbReference type="ARBA" id="ARBA00022697"/>
    </source>
</evidence>
<evidence type="ECO:0000256" key="12">
    <source>
        <dbReference type="ARBA" id="ARBA00023154"/>
    </source>
</evidence>
<dbReference type="GO" id="GO:0050661">
    <property type="term" value="F:NADP binding"/>
    <property type="evidence" value="ECO:0007669"/>
    <property type="project" value="UniProtKB-UniRule"/>
</dbReference>
<evidence type="ECO:0000256" key="7">
    <source>
        <dbReference type="ARBA" id="ARBA00022605"/>
    </source>
</evidence>
<dbReference type="InterPro" id="IPR012080">
    <property type="entry name" value="Asp_semialdehyde_DH"/>
</dbReference>
<dbReference type="CDD" id="cd18131">
    <property type="entry name" value="ASADH_C_bac_euk_like"/>
    <property type="match status" value="1"/>
</dbReference>
<evidence type="ECO:0000313" key="18">
    <source>
        <dbReference type="EMBL" id="PTQ52605.1"/>
    </source>
</evidence>
<evidence type="ECO:0000256" key="16">
    <source>
        <dbReference type="PIRSR" id="PIRSR000148-1"/>
    </source>
</evidence>
<reference evidence="18 19" key="1">
    <citation type="submission" date="2017-08" db="EMBL/GenBank/DDBJ databases">
        <title>Burning lignite coal seam in the remote Altai Mountains harbors a hydrogen-driven thermophilic microbial community.</title>
        <authorList>
            <person name="Kadnikov V.V."/>
            <person name="Mardanov A.V."/>
            <person name="Ivasenko D."/>
            <person name="Beletsky A.V."/>
            <person name="Karnachuk O.V."/>
            <person name="Ravin N.V."/>
        </authorList>
    </citation>
    <scope>NUCLEOTIDE SEQUENCE [LARGE SCALE GENOMIC DNA]</scope>
    <source>
        <strain evidence="18">AL31</strain>
    </source>
</reference>
<dbReference type="PIRSF" id="PIRSF000148">
    <property type="entry name" value="ASA_dh"/>
    <property type="match status" value="1"/>
</dbReference>
<evidence type="ECO:0000256" key="5">
    <source>
        <dbReference type="ARBA" id="ARBA00011738"/>
    </source>
</evidence>
<dbReference type="HAMAP" id="MF_02121">
    <property type="entry name" value="ASADH"/>
    <property type="match status" value="1"/>
</dbReference>
<protein>
    <recommendedName>
        <fullName evidence="6 15">Aspartate-semialdehyde dehydrogenase</fullName>
        <shortName evidence="15">ASA dehydrogenase</shortName>
        <shortName evidence="15">ASADH</shortName>
        <ecNumber evidence="6 15">1.2.1.11</ecNumber>
    </recommendedName>
    <alternativeName>
        <fullName evidence="15">Aspartate-beta-semialdehyde dehydrogenase</fullName>
    </alternativeName>
</protein>
<dbReference type="InterPro" id="IPR000534">
    <property type="entry name" value="Semialdehyde_DH_NAD-bd"/>
</dbReference>
<comment type="catalytic activity">
    <reaction evidence="14 15">
        <text>L-aspartate 4-semialdehyde + phosphate + NADP(+) = 4-phospho-L-aspartate + NADPH + H(+)</text>
        <dbReference type="Rhea" id="RHEA:24284"/>
        <dbReference type="ChEBI" id="CHEBI:15378"/>
        <dbReference type="ChEBI" id="CHEBI:43474"/>
        <dbReference type="ChEBI" id="CHEBI:57535"/>
        <dbReference type="ChEBI" id="CHEBI:57783"/>
        <dbReference type="ChEBI" id="CHEBI:58349"/>
        <dbReference type="ChEBI" id="CHEBI:537519"/>
        <dbReference type="EC" id="1.2.1.11"/>
    </reaction>
</comment>
<evidence type="ECO:0000256" key="3">
    <source>
        <dbReference type="ARBA" id="ARBA00005097"/>
    </source>
</evidence>
<dbReference type="AlphaFoldDB" id="A0A2T5G8U7"/>
<evidence type="ECO:0000256" key="1">
    <source>
        <dbReference type="ARBA" id="ARBA00005021"/>
    </source>
</evidence>
<accession>A0A2T5G8U7</accession>
<dbReference type="GO" id="GO:0051287">
    <property type="term" value="F:NAD binding"/>
    <property type="evidence" value="ECO:0007669"/>
    <property type="project" value="InterPro"/>
</dbReference>
<dbReference type="InterPro" id="IPR012280">
    <property type="entry name" value="Semialdhyde_DH_dimer_dom"/>
</dbReference>
<keyword evidence="8 15" id="KW-0791">Threonine biosynthesis</keyword>
<evidence type="ECO:0000256" key="15">
    <source>
        <dbReference type="HAMAP-Rule" id="MF_02121"/>
    </source>
</evidence>
<dbReference type="EMBL" id="PEBW01000002">
    <property type="protein sequence ID" value="PTQ52605.1"/>
    <property type="molecule type" value="Genomic_DNA"/>
</dbReference>
<comment type="pathway">
    <text evidence="1 15">Amino-acid biosynthesis; L-methionine biosynthesis via de novo pathway; L-homoserine from L-aspartate: step 2/3.</text>
</comment>
<evidence type="ECO:0000256" key="9">
    <source>
        <dbReference type="ARBA" id="ARBA00022857"/>
    </source>
</evidence>
<dbReference type="PANTHER" id="PTHR46278">
    <property type="entry name" value="DEHYDROGENASE, PUTATIVE-RELATED"/>
    <property type="match status" value="1"/>
</dbReference>
<dbReference type="SMART" id="SM00859">
    <property type="entry name" value="Semialdhyde_dh"/>
    <property type="match status" value="1"/>
</dbReference>
<feature type="binding site" evidence="15">
    <location>
        <begin position="160"/>
        <end position="161"/>
    </location>
    <ligand>
        <name>NADP(+)</name>
        <dbReference type="ChEBI" id="CHEBI:58349"/>
    </ligand>
</feature>
<keyword evidence="11 15" id="KW-0560">Oxidoreductase</keyword>
<dbReference type="CDD" id="cd02316">
    <property type="entry name" value="VcASADH2_like_N"/>
    <property type="match status" value="1"/>
</dbReference>
<feature type="binding site" evidence="15">
    <location>
        <position position="243"/>
    </location>
    <ligand>
        <name>substrate</name>
    </ligand>
</feature>
<organism evidence="18 19">
    <name type="scientific">Brockia lithotrophica</name>
    <dbReference type="NCBI Taxonomy" id="933949"/>
    <lineage>
        <taxon>Bacteria</taxon>
        <taxon>Bacillati</taxon>
        <taxon>Bacillota</taxon>
        <taxon>Bacilli</taxon>
        <taxon>Bacillales</taxon>
        <taxon>Bacillales Family X. Incertae Sedis</taxon>
        <taxon>Brockia</taxon>
    </lineage>
</organism>
<dbReference type="GO" id="GO:0009097">
    <property type="term" value="P:isoleucine biosynthetic process"/>
    <property type="evidence" value="ECO:0007669"/>
    <property type="project" value="UniProtKB-UniRule"/>
</dbReference>
<evidence type="ECO:0000256" key="10">
    <source>
        <dbReference type="ARBA" id="ARBA00022915"/>
    </source>
</evidence>
<feature type="active site" description="Acyl-thioester intermediate" evidence="15 16">
    <location>
        <position position="130"/>
    </location>
</feature>
<comment type="pathway">
    <text evidence="3 15">Amino-acid biosynthesis; L-threonine biosynthesis; L-threonine from L-aspartate: step 2/5.</text>
</comment>
<dbReference type="Gene3D" id="3.40.50.720">
    <property type="entry name" value="NAD(P)-binding Rossmann-like Domain"/>
    <property type="match status" value="1"/>
</dbReference>
<evidence type="ECO:0000256" key="6">
    <source>
        <dbReference type="ARBA" id="ARBA00013120"/>
    </source>
</evidence>
<gene>
    <name evidence="15" type="primary">asd</name>
    <name evidence="18" type="ORF">BLITH_0784</name>
</gene>
<evidence type="ECO:0000259" key="17">
    <source>
        <dbReference type="SMART" id="SM00859"/>
    </source>
</evidence>
<dbReference type="UniPathway" id="UPA00051">
    <property type="reaction ID" value="UER00464"/>
</dbReference>
<dbReference type="GO" id="GO:0009088">
    <property type="term" value="P:threonine biosynthetic process"/>
    <property type="evidence" value="ECO:0007669"/>
    <property type="project" value="UniProtKB-UniRule"/>
</dbReference>
<proteinExistence type="inferred from homology"/>
<dbReference type="UniPathway" id="UPA00050">
    <property type="reaction ID" value="UER00463"/>
</dbReference>
<comment type="caution">
    <text evidence="15">Lacks conserved residue(s) required for the propagation of feature annotation.</text>
</comment>
<dbReference type="NCBIfam" id="TIGR01296">
    <property type="entry name" value="asd_B"/>
    <property type="match status" value="1"/>
</dbReference>
<dbReference type="InterPro" id="IPR036291">
    <property type="entry name" value="NAD(P)-bd_dom_sf"/>
</dbReference>
<keyword evidence="7 15" id="KW-0028">Amino-acid biosynthesis</keyword>
<dbReference type="Pfam" id="PF01118">
    <property type="entry name" value="Semialdhyde_dh"/>
    <property type="match status" value="1"/>
</dbReference>